<proteinExistence type="inferred from homology"/>
<evidence type="ECO:0000313" key="5">
    <source>
        <dbReference type="EMBL" id="KWA84174.1"/>
    </source>
</evidence>
<dbReference type="PRINTS" id="PR01727">
    <property type="entry name" value="DNABINDINGHU"/>
</dbReference>
<keyword evidence="3" id="KW-0238">DNA-binding</keyword>
<dbReference type="SMART" id="SM00411">
    <property type="entry name" value="BHL"/>
    <property type="match status" value="1"/>
</dbReference>
<dbReference type="GO" id="GO:0005829">
    <property type="term" value="C:cytosol"/>
    <property type="evidence" value="ECO:0007669"/>
    <property type="project" value="TreeGrafter"/>
</dbReference>
<dbReference type="InterPro" id="IPR010992">
    <property type="entry name" value="IHF-like_DNA-bd_dom_sf"/>
</dbReference>
<comment type="similarity">
    <text evidence="1 4">Belongs to the bacterial histone-like protein family.</text>
</comment>
<dbReference type="GO" id="GO:0030261">
    <property type="term" value="P:chromosome condensation"/>
    <property type="evidence" value="ECO:0007669"/>
    <property type="project" value="UniProtKB-KW"/>
</dbReference>
<evidence type="ECO:0000313" key="6">
    <source>
        <dbReference type="Proteomes" id="UP000060630"/>
    </source>
</evidence>
<dbReference type="EMBL" id="LPHD01000049">
    <property type="protein sequence ID" value="KWA84174.1"/>
    <property type="molecule type" value="Genomic_DNA"/>
</dbReference>
<evidence type="ECO:0000256" key="3">
    <source>
        <dbReference type="ARBA" id="ARBA00023125"/>
    </source>
</evidence>
<dbReference type="InterPro" id="IPR000119">
    <property type="entry name" value="Hist_DNA-bd"/>
</dbReference>
<organism evidence="5 6">
    <name type="scientific">Burkholderia ubonensis</name>
    <dbReference type="NCBI Taxonomy" id="101571"/>
    <lineage>
        <taxon>Bacteria</taxon>
        <taxon>Pseudomonadati</taxon>
        <taxon>Pseudomonadota</taxon>
        <taxon>Betaproteobacteria</taxon>
        <taxon>Burkholderiales</taxon>
        <taxon>Burkholderiaceae</taxon>
        <taxon>Burkholderia</taxon>
        <taxon>Burkholderia cepacia complex</taxon>
    </lineage>
</organism>
<dbReference type="Proteomes" id="UP000060630">
    <property type="component" value="Unassembled WGS sequence"/>
</dbReference>
<accession>A0A106QDM2</accession>
<name>A0A106QDM2_9BURK</name>
<dbReference type="PANTHER" id="PTHR33175:SF3">
    <property type="entry name" value="DNA-BINDING PROTEIN HU-BETA"/>
    <property type="match status" value="1"/>
</dbReference>
<dbReference type="PANTHER" id="PTHR33175">
    <property type="entry name" value="DNA-BINDING PROTEIN HU"/>
    <property type="match status" value="1"/>
</dbReference>
<keyword evidence="2" id="KW-0226">DNA condensation</keyword>
<dbReference type="GO" id="GO:0003677">
    <property type="term" value="F:DNA binding"/>
    <property type="evidence" value="ECO:0007669"/>
    <property type="project" value="UniProtKB-KW"/>
</dbReference>
<dbReference type="GO" id="GO:0030527">
    <property type="term" value="F:structural constituent of chromatin"/>
    <property type="evidence" value="ECO:0007669"/>
    <property type="project" value="InterPro"/>
</dbReference>
<dbReference type="AlphaFoldDB" id="A0A106QDM2"/>
<dbReference type="SUPFAM" id="SSF47729">
    <property type="entry name" value="IHF-like DNA-binding proteins"/>
    <property type="match status" value="1"/>
</dbReference>
<comment type="caution">
    <text evidence="5">The sequence shown here is derived from an EMBL/GenBank/DDBJ whole genome shotgun (WGS) entry which is preliminary data.</text>
</comment>
<protein>
    <recommendedName>
        <fullName evidence="7">DNA-binding protein</fullName>
    </recommendedName>
</protein>
<sequence length="89" mass="9891">MKDLSDDVAARFDLTHQAGAEVTRFVFDRIKEALASGKQVRLHKFGTFEARQRAAGVARNPVTSERITVPSRRVVKLTVSPALKSQLNK</sequence>
<evidence type="ECO:0000256" key="1">
    <source>
        <dbReference type="ARBA" id="ARBA00010529"/>
    </source>
</evidence>
<dbReference type="Gene3D" id="4.10.520.10">
    <property type="entry name" value="IHF-like DNA-binding proteins"/>
    <property type="match status" value="1"/>
</dbReference>
<evidence type="ECO:0000256" key="4">
    <source>
        <dbReference type="RuleBase" id="RU003939"/>
    </source>
</evidence>
<evidence type="ECO:0000256" key="2">
    <source>
        <dbReference type="ARBA" id="ARBA00023067"/>
    </source>
</evidence>
<gene>
    <name evidence="5" type="ORF">WL29_22695</name>
</gene>
<evidence type="ECO:0008006" key="7">
    <source>
        <dbReference type="Google" id="ProtNLM"/>
    </source>
</evidence>
<dbReference type="Pfam" id="PF00216">
    <property type="entry name" value="Bac_DNA_binding"/>
    <property type="match status" value="1"/>
</dbReference>
<reference evidence="5 6" key="1">
    <citation type="submission" date="2015-11" db="EMBL/GenBank/DDBJ databases">
        <title>Expanding the genomic diversity of Burkholderia species for the development of highly accurate diagnostics.</title>
        <authorList>
            <person name="Sahl J."/>
            <person name="Keim P."/>
            <person name="Wagner D."/>
        </authorList>
    </citation>
    <scope>NUCLEOTIDE SEQUENCE [LARGE SCALE GENOMIC DNA]</scope>
    <source>
        <strain evidence="5 6">MSMB2087WGS</strain>
    </source>
</reference>